<keyword evidence="3" id="KW-0547">Nucleotide-binding</keyword>
<gene>
    <name evidence="7" type="primary">cobP</name>
    <name evidence="7" type="ORF">DGMP_15260</name>
</gene>
<dbReference type="PANTHER" id="PTHR34848">
    <property type="match status" value="1"/>
</dbReference>
<dbReference type="PIRSF" id="PIRSF006135">
    <property type="entry name" value="CobU"/>
    <property type="match status" value="1"/>
</dbReference>
<evidence type="ECO:0000313" key="7">
    <source>
        <dbReference type="EMBL" id="BCL60833.1"/>
    </source>
</evidence>
<proteinExistence type="predicted"/>
<dbReference type="PANTHER" id="PTHR34848:SF1">
    <property type="entry name" value="BIFUNCTIONAL ADENOSYLCOBALAMIN BIOSYNTHESIS PROTEIN COBU"/>
    <property type="match status" value="1"/>
</dbReference>
<evidence type="ECO:0000256" key="4">
    <source>
        <dbReference type="ARBA" id="ARBA00022777"/>
    </source>
</evidence>
<evidence type="ECO:0000256" key="3">
    <source>
        <dbReference type="ARBA" id="ARBA00022741"/>
    </source>
</evidence>
<accession>A0A8D5FKS6</accession>
<reference evidence="7" key="1">
    <citation type="submission" date="2020-09" db="EMBL/GenBank/DDBJ databases">
        <title>Desulfogranum mesoprofundum gen. nov., sp. nov., a novel mesophilic, sulfate-reducing chemolithoautotroph isolated from a deep-sea hydrothermal vent chimney in the Suiyo Seamount.</title>
        <authorList>
            <person name="Hashimoto Y."/>
            <person name="Nakagawa S."/>
        </authorList>
    </citation>
    <scope>NUCLEOTIDE SEQUENCE</scope>
    <source>
        <strain evidence="7">KT2</strain>
    </source>
</reference>
<evidence type="ECO:0000256" key="6">
    <source>
        <dbReference type="ARBA" id="ARBA00023134"/>
    </source>
</evidence>
<evidence type="ECO:0000256" key="5">
    <source>
        <dbReference type="ARBA" id="ARBA00022840"/>
    </source>
</evidence>
<dbReference type="Proteomes" id="UP000826725">
    <property type="component" value="Chromosome"/>
</dbReference>
<dbReference type="GO" id="GO:0005525">
    <property type="term" value="F:GTP binding"/>
    <property type="evidence" value="ECO:0007669"/>
    <property type="project" value="UniProtKB-KW"/>
</dbReference>
<dbReference type="EMBL" id="AP024086">
    <property type="protein sequence ID" value="BCL60833.1"/>
    <property type="molecule type" value="Genomic_DNA"/>
</dbReference>
<dbReference type="AlphaFoldDB" id="A0A8D5FKS6"/>
<name>A0A8D5FKS6_9BACT</name>
<keyword evidence="8" id="KW-1185">Reference proteome</keyword>
<organism evidence="7 8">
    <name type="scientific">Desulfomarina profundi</name>
    <dbReference type="NCBI Taxonomy" id="2772557"/>
    <lineage>
        <taxon>Bacteria</taxon>
        <taxon>Pseudomonadati</taxon>
        <taxon>Thermodesulfobacteriota</taxon>
        <taxon>Desulfobulbia</taxon>
        <taxon>Desulfobulbales</taxon>
        <taxon>Desulfobulbaceae</taxon>
        <taxon>Desulfomarina</taxon>
    </lineage>
</organism>
<keyword evidence="1" id="KW-0169">Cobalamin biosynthesis</keyword>
<dbReference type="KEGG" id="dbk:DGMP_15260"/>
<evidence type="ECO:0000313" key="8">
    <source>
        <dbReference type="Proteomes" id="UP000826725"/>
    </source>
</evidence>
<protein>
    <submittedName>
        <fullName evidence="7">Adenosylcobinamide kinase/adenosylcobinamide phosphate guanyltransferase</fullName>
    </submittedName>
</protein>
<dbReference type="Pfam" id="PF02283">
    <property type="entry name" value="CobU"/>
    <property type="match status" value="1"/>
</dbReference>
<evidence type="ECO:0000256" key="1">
    <source>
        <dbReference type="ARBA" id="ARBA00022573"/>
    </source>
</evidence>
<dbReference type="GO" id="GO:0005524">
    <property type="term" value="F:ATP binding"/>
    <property type="evidence" value="ECO:0007669"/>
    <property type="project" value="UniProtKB-KW"/>
</dbReference>
<sequence>MAELILITGGARSGKSSYALEVSEKKSHSRIFIATCPSIDQEMSDRVTRHREERQGRGWQTIEEEIELAALFPEKVQDAGVVLIDCVTLWVNNILYNYGEEKVDDFVIKNLCLKWLLAMENFPGTVICVTNEVGLGVVPENRLARKYRDLVGTCNQLIGRKADEVVLVSCGVPLKIKKKRS</sequence>
<dbReference type="CDD" id="cd00544">
    <property type="entry name" value="CobU"/>
    <property type="match status" value="1"/>
</dbReference>
<evidence type="ECO:0000256" key="2">
    <source>
        <dbReference type="ARBA" id="ARBA00022679"/>
    </source>
</evidence>
<dbReference type="GO" id="GO:0043752">
    <property type="term" value="F:adenosylcobinamide kinase activity"/>
    <property type="evidence" value="ECO:0007669"/>
    <property type="project" value="InterPro"/>
</dbReference>
<dbReference type="RefSeq" id="WP_228856921.1">
    <property type="nucleotide sequence ID" value="NZ_AP024086.1"/>
</dbReference>
<dbReference type="UniPathway" id="UPA00148"/>
<dbReference type="InterPro" id="IPR003203">
    <property type="entry name" value="CobU/CobP"/>
</dbReference>
<keyword evidence="2" id="KW-0808">Transferase</keyword>
<keyword evidence="5" id="KW-0067">ATP-binding</keyword>
<dbReference type="GO" id="GO:0009236">
    <property type="term" value="P:cobalamin biosynthetic process"/>
    <property type="evidence" value="ECO:0007669"/>
    <property type="project" value="UniProtKB-UniPathway"/>
</dbReference>
<keyword evidence="6" id="KW-0342">GTP-binding</keyword>
<keyword evidence="4 7" id="KW-0418">Kinase</keyword>
<dbReference type="NCBIfam" id="NF004469">
    <property type="entry name" value="PRK05800.1"/>
    <property type="match status" value="1"/>
</dbReference>